<organism evidence="1 2">
    <name type="scientific">Actinocatenispora thailandica</name>
    <dbReference type="NCBI Taxonomy" id="227318"/>
    <lineage>
        <taxon>Bacteria</taxon>
        <taxon>Bacillati</taxon>
        <taxon>Actinomycetota</taxon>
        <taxon>Actinomycetes</taxon>
        <taxon>Micromonosporales</taxon>
        <taxon>Micromonosporaceae</taxon>
        <taxon>Actinocatenispora</taxon>
    </lineage>
</organism>
<dbReference type="EMBL" id="AP023355">
    <property type="protein sequence ID" value="BCJ36886.1"/>
    <property type="molecule type" value="Genomic_DNA"/>
</dbReference>
<protein>
    <recommendedName>
        <fullName evidence="3">Insertion element protein</fullName>
    </recommendedName>
</protein>
<evidence type="ECO:0000313" key="1">
    <source>
        <dbReference type="EMBL" id="BCJ36886.1"/>
    </source>
</evidence>
<evidence type="ECO:0000313" key="2">
    <source>
        <dbReference type="Proteomes" id="UP000611640"/>
    </source>
</evidence>
<sequence length="52" mass="5986">MSTNRVVPYHCPYCAGEHIRPHGTQHGEWECRECARVFAVRFVGLLAAEDER</sequence>
<accession>A0A7R7DSF4</accession>
<dbReference type="Proteomes" id="UP000611640">
    <property type="component" value="Chromosome"/>
</dbReference>
<keyword evidence="2" id="KW-1185">Reference proteome</keyword>
<gene>
    <name evidence="1" type="ORF">Athai_43890</name>
</gene>
<reference evidence="1 2" key="1">
    <citation type="submission" date="2020-08" db="EMBL/GenBank/DDBJ databases">
        <title>Whole genome shotgun sequence of Actinocatenispora thailandica NBRC 105041.</title>
        <authorList>
            <person name="Komaki H."/>
            <person name="Tamura T."/>
        </authorList>
    </citation>
    <scope>NUCLEOTIDE SEQUENCE [LARGE SCALE GENOMIC DNA]</scope>
    <source>
        <strain evidence="1 2">NBRC 105041</strain>
    </source>
</reference>
<name>A0A7R7DSF4_9ACTN</name>
<proteinExistence type="predicted"/>
<dbReference type="RefSeq" id="WP_203963183.1">
    <property type="nucleotide sequence ID" value="NZ_AP023355.1"/>
</dbReference>
<dbReference type="AlphaFoldDB" id="A0A7R7DSF4"/>
<evidence type="ECO:0008006" key="3">
    <source>
        <dbReference type="Google" id="ProtNLM"/>
    </source>
</evidence>
<dbReference type="KEGG" id="atl:Athai_43890"/>